<feature type="domain" description="GGDEF" evidence="3">
    <location>
        <begin position="118"/>
        <end position="249"/>
    </location>
</feature>
<dbReference type="InterPro" id="IPR001633">
    <property type="entry name" value="EAL_dom"/>
</dbReference>
<feature type="coiled-coil region" evidence="1">
    <location>
        <begin position="24"/>
        <end position="83"/>
    </location>
</feature>
<dbReference type="Pfam" id="PF00563">
    <property type="entry name" value="EAL"/>
    <property type="match status" value="1"/>
</dbReference>
<dbReference type="SMART" id="SM00052">
    <property type="entry name" value="EAL"/>
    <property type="match status" value="1"/>
</dbReference>
<reference evidence="4 5" key="1">
    <citation type="submission" date="2024-04" db="EMBL/GenBank/DDBJ databases">
        <title>Novel species of the genus Ideonella isolated from streams.</title>
        <authorList>
            <person name="Lu H."/>
        </authorList>
    </citation>
    <scope>NUCLEOTIDE SEQUENCE [LARGE SCALE GENOMIC DNA]</scope>
    <source>
        <strain evidence="4 5">BYS139W</strain>
    </source>
</reference>
<dbReference type="Proteomes" id="UP001368500">
    <property type="component" value="Unassembled WGS sequence"/>
</dbReference>
<organism evidence="4 5">
    <name type="scientific">Pseudaquabacterium rugosum</name>
    <dbReference type="NCBI Taxonomy" id="2984194"/>
    <lineage>
        <taxon>Bacteria</taxon>
        <taxon>Pseudomonadati</taxon>
        <taxon>Pseudomonadota</taxon>
        <taxon>Betaproteobacteria</taxon>
        <taxon>Burkholderiales</taxon>
        <taxon>Sphaerotilaceae</taxon>
        <taxon>Pseudaquabacterium</taxon>
    </lineage>
</organism>
<dbReference type="NCBIfam" id="TIGR00254">
    <property type="entry name" value="GGDEF"/>
    <property type="match status" value="1"/>
</dbReference>
<dbReference type="InterPro" id="IPR029787">
    <property type="entry name" value="Nucleotide_cyclase"/>
</dbReference>
<dbReference type="SUPFAM" id="SSF55073">
    <property type="entry name" value="Nucleotide cyclase"/>
    <property type="match status" value="1"/>
</dbReference>
<dbReference type="InterPro" id="IPR052155">
    <property type="entry name" value="Biofilm_reg_signaling"/>
</dbReference>
<dbReference type="PROSITE" id="PS50887">
    <property type="entry name" value="GGDEF"/>
    <property type="match status" value="1"/>
</dbReference>
<evidence type="ECO:0000313" key="5">
    <source>
        <dbReference type="Proteomes" id="UP001368500"/>
    </source>
</evidence>
<dbReference type="InterPro" id="IPR000160">
    <property type="entry name" value="GGDEF_dom"/>
</dbReference>
<gene>
    <name evidence="4" type="ORF">AACH11_18600</name>
</gene>
<dbReference type="EMBL" id="JBBUTF010000018">
    <property type="protein sequence ID" value="MEK8027976.1"/>
    <property type="molecule type" value="Genomic_DNA"/>
</dbReference>
<dbReference type="SUPFAM" id="SSF141868">
    <property type="entry name" value="EAL domain-like"/>
    <property type="match status" value="1"/>
</dbReference>
<evidence type="ECO:0000256" key="1">
    <source>
        <dbReference type="SAM" id="Coils"/>
    </source>
</evidence>
<name>A0ABU9BE86_9BURK</name>
<keyword evidence="5" id="KW-1185">Reference proteome</keyword>
<accession>A0ABU9BE86</accession>
<dbReference type="SMART" id="SM00267">
    <property type="entry name" value="GGDEF"/>
    <property type="match status" value="1"/>
</dbReference>
<evidence type="ECO:0000313" key="4">
    <source>
        <dbReference type="EMBL" id="MEK8027976.1"/>
    </source>
</evidence>
<dbReference type="PANTHER" id="PTHR44757:SF2">
    <property type="entry name" value="BIOFILM ARCHITECTURE MAINTENANCE PROTEIN MBAA"/>
    <property type="match status" value="1"/>
</dbReference>
<feature type="domain" description="EAL" evidence="2">
    <location>
        <begin position="258"/>
        <end position="509"/>
    </location>
</feature>
<protein>
    <submittedName>
        <fullName evidence="4">EAL domain-containing protein</fullName>
    </submittedName>
</protein>
<evidence type="ECO:0000259" key="3">
    <source>
        <dbReference type="PROSITE" id="PS50887"/>
    </source>
</evidence>
<dbReference type="Gene3D" id="3.20.20.450">
    <property type="entry name" value="EAL domain"/>
    <property type="match status" value="1"/>
</dbReference>
<dbReference type="InterPro" id="IPR035919">
    <property type="entry name" value="EAL_sf"/>
</dbReference>
<keyword evidence="1" id="KW-0175">Coiled coil</keyword>
<dbReference type="Pfam" id="PF00990">
    <property type="entry name" value="GGDEF"/>
    <property type="match status" value="1"/>
</dbReference>
<proteinExistence type="predicted"/>
<sequence length="509" mass="55268">MSDGAACPSGGPVAPTADALDALTRRLEARVARERRAREEAERLLEGKSRELYEANQALSAAAADLEQRVAERTRELDDERQRALQRADLDALTGIANRAAFERSLREALADDPTRAAGVRVLLIDLDDFKGVNDKLGHGAGDTLLVTVARRLCAAVRPGDLVARLGGDEFAVLARAVADAPTASTLAHRLLDRVCRPVLLLGRSVPCGCSIGMAEAGPGQADDVLRDADLALYAAKRAGRGRVMPFRVELRAEMDRRAALDREVRQAVALQQIRAWYQPVRMRAKRRFVGAELLARWHLPDGEVRSPAAFLETVEALGLLDAMMEGMLSQALPQVARWVAQGRLNYLSVNVSPTQFNEGWAQSRLPQLLLDSGFPPSALVVELTETALLHDIGRTREMLEALQAAGMRIAIDDFGVGYSNFSLLRQLPFKVLKLDRTLICDIEADADARAVAECILQLASRLGITVVAEGVETAAQARLLDQAGCDAQQGYWLARPGPDLAAWFGPLA</sequence>
<dbReference type="PROSITE" id="PS50883">
    <property type="entry name" value="EAL"/>
    <property type="match status" value="1"/>
</dbReference>
<dbReference type="InterPro" id="IPR043128">
    <property type="entry name" value="Rev_trsase/Diguanyl_cyclase"/>
</dbReference>
<dbReference type="Gene3D" id="3.30.70.270">
    <property type="match status" value="1"/>
</dbReference>
<dbReference type="CDD" id="cd01948">
    <property type="entry name" value="EAL"/>
    <property type="match status" value="1"/>
</dbReference>
<dbReference type="RefSeq" id="WP_341375759.1">
    <property type="nucleotide sequence ID" value="NZ_JBBUTF010000018.1"/>
</dbReference>
<dbReference type="PANTHER" id="PTHR44757">
    <property type="entry name" value="DIGUANYLATE CYCLASE DGCP"/>
    <property type="match status" value="1"/>
</dbReference>
<evidence type="ECO:0000259" key="2">
    <source>
        <dbReference type="PROSITE" id="PS50883"/>
    </source>
</evidence>
<dbReference type="CDD" id="cd01949">
    <property type="entry name" value="GGDEF"/>
    <property type="match status" value="1"/>
</dbReference>
<comment type="caution">
    <text evidence="4">The sequence shown here is derived from an EMBL/GenBank/DDBJ whole genome shotgun (WGS) entry which is preliminary data.</text>
</comment>